<feature type="transmembrane region" description="Helical" evidence="10">
    <location>
        <begin position="32"/>
        <end position="50"/>
    </location>
</feature>
<dbReference type="GO" id="GO:0001965">
    <property type="term" value="F:G-protein alpha-subunit binding"/>
    <property type="evidence" value="ECO:0007669"/>
    <property type="project" value="TreeGrafter"/>
</dbReference>
<dbReference type="GO" id="GO:0016020">
    <property type="term" value="C:membrane"/>
    <property type="evidence" value="ECO:0007669"/>
    <property type="project" value="UniProtKB-SubCell"/>
</dbReference>
<evidence type="ECO:0000256" key="10">
    <source>
        <dbReference type="SAM" id="Phobius"/>
    </source>
</evidence>
<evidence type="ECO:0000313" key="11">
    <source>
        <dbReference type="EMBL" id="OWR41952.1"/>
    </source>
</evidence>
<sequence length="185" mass="20727">MLTSKIYIKVIRACTAAWSGHTVGVTRCIPCIGTLYALAASMMCLGGLFMRKNKKRDDDIESLPYGASDSVVDMMEMISVLQSERMDSQRAELRPLKKTKEAKATSLPGLRPMLTSSTRPEEDFLDMIARVQGTRLDDQRSELPRPKPKEVAPDDAFFNQLMRVQSGRMEDQRANIPLKSANSKK</sequence>
<comment type="subcellular location">
    <subcellularLocation>
        <location evidence="2">Cytoplasm</location>
    </subcellularLocation>
    <subcellularLocation>
        <location evidence="1">Membrane</location>
    </subcellularLocation>
</comment>
<dbReference type="GO" id="GO:0005938">
    <property type="term" value="C:cell cortex"/>
    <property type="evidence" value="ECO:0007669"/>
    <property type="project" value="TreeGrafter"/>
</dbReference>
<dbReference type="InterPro" id="IPR003109">
    <property type="entry name" value="GoLoco_motif"/>
</dbReference>
<evidence type="ECO:0000256" key="1">
    <source>
        <dbReference type="ARBA" id="ARBA00004370"/>
    </source>
</evidence>
<dbReference type="PANTHER" id="PTHR45954">
    <property type="entry name" value="LD33695P"/>
    <property type="match status" value="1"/>
</dbReference>
<evidence type="ECO:0000256" key="9">
    <source>
        <dbReference type="SAM" id="MobiDB-lite"/>
    </source>
</evidence>
<dbReference type="InterPro" id="IPR052386">
    <property type="entry name" value="GPSM"/>
</dbReference>
<keyword evidence="4" id="KW-0963">Cytoplasm</keyword>
<gene>
    <name evidence="11" type="ORF">KGM_203009</name>
</gene>
<keyword evidence="10" id="KW-1133">Transmembrane helix</keyword>
<organism evidence="11 12">
    <name type="scientific">Danaus plexippus plexippus</name>
    <dbReference type="NCBI Taxonomy" id="278856"/>
    <lineage>
        <taxon>Eukaryota</taxon>
        <taxon>Metazoa</taxon>
        <taxon>Ecdysozoa</taxon>
        <taxon>Arthropoda</taxon>
        <taxon>Hexapoda</taxon>
        <taxon>Insecta</taxon>
        <taxon>Pterygota</taxon>
        <taxon>Neoptera</taxon>
        <taxon>Endopterygota</taxon>
        <taxon>Lepidoptera</taxon>
        <taxon>Glossata</taxon>
        <taxon>Ditrysia</taxon>
        <taxon>Papilionoidea</taxon>
        <taxon>Nymphalidae</taxon>
        <taxon>Danainae</taxon>
        <taxon>Danaini</taxon>
        <taxon>Danaina</taxon>
        <taxon>Danaus</taxon>
        <taxon>Danaus</taxon>
    </lineage>
</organism>
<evidence type="ECO:0000256" key="8">
    <source>
        <dbReference type="ARBA" id="ARBA00023136"/>
    </source>
</evidence>
<dbReference type="Gene3D" id="1.25.40.10">
    <property type="entry name" value="Tetratricopeptide repeat domain"/>
    <property type="match status" value="1"/>
</dbReference>
<dbReference type="InterPro" id="IPR011990">
    <property type="entry name" value="TPR-like_helical_dom_sf"/>
</dbReference>
<evidence type="ECO:0000313" key="12">
    <source>
        <dbReference type="Proteomes" id="UP000007151"/>
    </source>
</evidence>
<accession>A0A212EKB1</accession>
<evidence type="ECO:0000256" key="6">
    <source>
        <dbReference type="ARBA" id="ARBA00022737"/>
    </source>
</evidence>
<dbReference type="PANTHER" id="PTHR45954:SF1">
    <property type="entry name" value="LD33695P"/>
    <property type="match status" value="1"/>
</dbReference>
<protein>
    <submittedName>
        <fullName evidence="11">G-protein-signaling modulator 2 isoform 1</fullName>
    </submittedName>
</protein>
<dbReference type="AlphaFoldDB" id="A0A212EKB1"/>
<reference evidence="11 12" key="1">
    <citation type="journal article" date="2011" name="Cell">
        <title>The monarch butterfly genome yields insights into long-distance migration.</title>
        <authorList>
            <person name="Zhan S."/>
            <person name="Merlin C."/>
            <person name="Boore J.L."/>
            <person name="Reppert S.M."/>
        </authorList>
    </citation>
    <scope>NUCLEOTIDE SEQUENCE [LARGE SCALE GENOMIC DNA]</scope>
    <source>
        <strain evidence="11">F-2</strain>
    </source>
</reference>
<comment type="caution">
    <text evidence="11">The sequence shown here is derived from an EMBL/GenBank/DDBJ whole genome shotgun (WGS) entry which is preliminary data.</text>
</comment>
<dbReference type="PROSITE" id="PS50877">
    <property type="entry name" value="GOLOCO"/>
    <property type="match status" value="3"/>
</dbReference>
<keyword evidence="8 10" id="KW-0472">Membrane</keyword>
<evidence type="ECO:0000256" key="3">
    <source>
        <dbReference type="ARBA" id="ARBA00022475"/>
    </source>
</evidence>
<dbReference type="STRING" id="278856.A0A212EKB1"/>
<evidence type="ECO:0000256" key="2">
    <source>
        <dbReference type="ARBA" id="ARBA00004496"/>
    </source>
</evidence>
<keyword evidence="10" id="KW-0812">Transmembrane</keyword>
<name>A0A212EKB1_DANPL</name>
<keyword evidence="3" id="KW-1003">Cell membrane</keyword>
<evidence type="ECO:0000256" key="5">
    <source>
        <dbReference type="ARBA" id="ARBA00022553"/>
    </source>
</evidence>
<evidence type="ECO:0000256" key="7">
    <source>
        <dbReference type="ARBA" id="ARBA00022803"/>
    </source>
</evidence>
<dbReference type="Proteomes" id="UP000007151">
    <property type="component" value="Unassembled WGS sequence"/>
</dbReference>
<feature type="region of interest" description="Disordered" evidence="9">
    <location>
        <begin position="135"/>
        <end position="154"/>
    </location>
</feature>
<keyword evidence="6" id="KW-0677">Repeat</keyword>
<keyword evidence="7" id="KW-0802">TPR repeat</keyword>
<keyword evidence="12" id="KW-1185">Reference proteome</keyword>
<dbReference type="KEGG" id="dpl:KGM_203009"/>
<dbReference type="SMART" id="SM00390">
    <property type="entry name" value="GoLoco"/>
    <property type="match status" value="3"/>
</dbReference>
<keyword evidence="5" id="KW-0597">Phosphoprotein</keyword>
<dbReference type="EMBL" id="AGBW02014274">
    <property type="protein sequence ID" value="OWR41952.1"/>
    <property type="molecule type" value="Genomic_DNA"/>
</dbReference>
<dbReference type="InParanoid" id="A0A212EKB1"/>
<dbReference type="GO" id="GO:0005092">
    <property type="term" value="F:GDP-dissociation inhibitor activity"/>
    <property type="evidence" value="ECO:0007669"/>
    <property type="project" value="TreeGrafter"/>
</dbReference>
<evidence type="ECO:0000256" key="4">
    <source>
        <dbReference type="ARBA" id="ARBA00022490"/>
    </source>
</evidence>
<dbReference type="Pfam" id="PF02188">
    <property type="entry name" value="GoLoco"/>
    <property type="match status" value="2"/>
</dbReference>
<dbReference type="GO" id="GO:0000132">
    <property type="term" value="P:establishment of mitotic spindle orientation"/>
    <property type="evidence" value="ECO:0007669"/>
    <property type="project" value="TreeGrafter"/>
</dbReference>
<feature type="compositionally biased region" description="Basic and acidic residues" evidence="9">
    <location>
        <begin position="135"/>
        <end position="152"/>
    </location>
</feature>
<proteinExistence type="predicted"/>